<evidence type="ECO:0000313" key="7">
    <source>
        <dbReference type="Ensembl" id="ENSPMRP00000027158.1"/>
    </source>
</evidence>
<dbReference type="PRINTS" id="PR00759">
    <property type="entry name" value="BASICPTASE"/>
</dbReference>
<organism evidence="7 8">
    <name type="scientific">Podarcis muralis</name>
    <name type="common">Wall lizard</name>
    <name type="synonym">Lacerta muralis</name>
    <dbReference type="NCBI Taxonomy" id="64176"/>
    <lineage>
        <taxon>Eukaryota</taxon>
        <taxon>Metazoa</taxon>
        <taxon>Chordata</taxon>
        <taxon>Craniata</taxon>
        <taxon>Vertebrata</taxon>
        <taxon>Euteleostomi</taxon>
        <taxon>Lepidosauria</taxon>
        <taxon>Squamata</taxon>
        <taxon>Bifurcata</taxon>
        <taxon>Unidentata</taxon>
        <taxon>Episquamata</taxon>
        <taxon>Laterata</taxon>
        <taxon>Lacertibaenia</taxon>
        <taxon>Lacertidae</taxon>
        <taxon>Podarcis</taxon>
    </lineage>
</organism>
<sequence length="279" mass="30885">MNHPLRALPRLGSTPVGFGPGGGGGEAGIVYKGATVANVSIGRRPAKRAQRLAAMDLTSGNSRAFLLVVSLVVLLEQVWPQSTTRDNREICLQPPLKGPCRALFVRWYYDRATQTCQEFSFGGCMGNNNNFLSFEECSETCGRIKKVPKICRLKSDEGICRGLMRKYYFSLETMSCEKFYYGGCLGNQNRFDDKDSCMNFCLPKRNTPSFCSNPKDVGICSSSVPRFYYNIDTGDCEEFTYTGCGGNINNFLTRKSCLKACKKVGRKKPPATGSKYVVS</sequence>
<comment type="subcellular location">
    <subcellularLocation>
        <location evidence="1">Secreted</location>
    </subcellularLocation>
</comment>
<name>A0A670JPZ2_PODMU</name>
<dbReference type="PROSITE" id="PS00280">
    <property type="entry name" value="BPTI_KUNITZ_1"/>
    <property type="match status" value="2"/>
</dbReference>
<keyword evidence="2" id="KW-0964">Secreted</keyword>
<dbReference type="FunFam" id="4.10.410.10:FF:000011">
    <property type="entry name" value="Tissue factor pathway inhibitor"/>
    <property type="match status" value="1"/>
</dbReference>
<evidence type="ECO:0000256" key="5">
    <source>
        <dbReference type="ARBA" id="ARBA00023157"/>
    </source>
</evidence>
<dbReference type="SMART" id="SM00131">
    <property type="entry name" value="KU"/>
    <property type="match status" value="3"/>
</dbReference>
<dbReference type="Ensembl" id="ENSPMRT00000028807.1">
    <property type="protein sequence ID" value="ENSPMRP00000027158.1"/>
    <property type="gene ID" value="ENSPMRG00000017522.1"/>
</dbReference>
<reference evidence="7" key="2">
    <citation type="submission" date="2025-05" db="UniProtKB">
        <authorList>
            <consortium name="Ensembl"/>
        </authorList>
    </citation>
    <scope>IDENTIFICATION</scope>
</reference>
<keyword evidence="5" id="KW-1015">Disulfide bond</keyword>
<proteinExistence type="predicted"/>
<protein>
    <submittedName>
        <fullName evidence="7">Tissue factor pathway inhibitor 2-like</fullName>
    </submittedName>
</protein>
<keyword evidence="3" id="KW-0646">Protease inhibitor</keyword>
<dbReference type="RefSeq" id="XP_028607109.1">
    <property type="nucleotide sequence ID" value="XM_028751276.1"/>
</dbReference>
<dbReference type="CDD" id="cd22616">
    <property type="entry name" value="Kunitz_TFPI2_1-like"/>
    <property type="match status" value="1"/>
</dbReference>
<dbReference type="Gene3D" id="4.10.410.10">
    <property type="entry name" value="Pancreatic trypsin inhibitor Kunitz domain"/>
    <property type="match status" value="3"/>
</dbReference>
<dbReference type="InterPro" id="IPR020901">
    <property type="entry name" value="Prtase_inh_Kunz-CS"/>
</dbReference>
<dbReference type="OMA" id="KKPQTYN"/>
<dbReference type="Pfam" id="PF00014">
    <property type="entry name" value="Kunitz_BPTI"/>
    <property type="match status" value="3"/>
</dbReference>
<dbReference type="OrthoDB" id="5950222at2759"/>
<dbReference type="FunFam" id="4.10.410.10:FF:000004">
    <property type="entry name" value="Tissue factor pathway inhibitor"/>
    <property type="match status" value="1"/>
</dbReference>
<feature type="domain" description="BPTI/Kunitz inhibitor" evidence="6">
    <location>
        <begin position="151"/>
        <end position="201"/>
    </location>
</feature>
<dbReference type="InterPro" id="IPR050098">
    <property type="entry name" value="TFPI/VKTCI-like"/>
</dbReference>
<dbReference type="GeneID" id="114607802"/>
<dbReference type="KEGG" id="pmua:114607802"/>
<gene>
    <name evidence="7" type="primary">LOC114607802</name>
</gene>
<dbReference type="PANTHER" id="PTHR10083:SF328">
    <property type="entry name" value="TISSUE FACTOR PATHWAY INHIBITOR"/>
    <property type="match status" value="1"/>
</dbReference>
<dbReference type="AlphaFoldDB" id="A0A670JPZ2"/>
<reference evidence="7 8" key="1">
    <citation type="journal article" date="2019" name="Proc. Natl. Acad. Sci. U.S.A.">
        <title>Regulatory changes in pterin and carotenoid genes underlie balanced color polymorphisms in the wall lizard.</title>
        <authorList>
            <person name="Andrade P."/>
            <person name="Pinho C."/>
            <person name="Perez I de Lanuza G."/>
            <person name="Afonso S."/>
            <person name="Brejcha J."/>
            <person name="Rubin C.J."/>
            <person name="Wallerman O."/>
            <person name="Pereira P."/>
            <person name="Sabatino S.J."/>
            <person name="Bellati A."/>
            <person name="Pellitteri-Rosa D."/>
            <person name="Bosakova Z."/>
            <person name="Bunikis I."/>
            <person name="Carretero M.A."/>
            <person name="Feiner N."/>
            <person name="Marsik P."/>
            <person name="Pauperio F."/>
            <person name="Salvi D."/>
            <person name="Soler L."/>
            <person name="While G.M."/>
            <person name="Uller T."/>
            <person name="Font E."/>
            <person name="Andersson L."/>
            <person name="Carneiro M."/>
        </authorList>
    </citation>
    <scope>NUCLEOTIDE SEQUENCE</scope>
</reference>
<keyword evidence="8" id="KW-1185">Reference proteome</keyword>
<evidence type="ECO:0000256" key="2">
    <source>
        <dbReference type="ARBA" id="ARBA00022525"/>
    </source>
</evidence>
<evidence type="ECO:0000256" key="4">
    <source>
        <dbReference type="ARBA" id="ARBA00022900"/>
    </source>
</evidence>
<dbReference type="SUPFAM" id="SSF57362">
    <property type="entry name" value="BPTI-like"/>
    <property type="match status" value="3"/>
</dbReference>
<dbReference type="InterPro" id="IPR036880">
    <property type="entry name" value="Kunitz_BPTI_sf"/>
</dbReference>
<keyword evidence="4" id="KW-0722">Serine protease inhibitor</keyword>
<feature type="domain" description="BPTI/Kunitz inhibitor" evidence="6">
    <location>
        <begin position="91"/>
        <end position="141"/>
    </location>
</feature>
<dbReference type="InterPro" id="IPR002223">
    <property type="entry name" value="Kunitz_BPTI"/>
</dbReference>
<dbReference type="PROSITE" id="PS50279">
    <property type="entry name" value="BPTI_KUNITZ_2"/>
    <property type="match status" value="3"/>
</dbReference>
<dbReference type="PANTHER" id="PTHR10083">
    <property type="entry name" value="KUNITZ-TYPE PROTEASE INHIBITOR-RELATED"/>
    <property type="match status" value="1"/>
</dbReference>
<dbReference type="Proteomes" id="UP000472272">
    <property type="component" value="Chromosome 12"/>
</dbReference>
<evidence type="ECO:0000256" key="1">
    <source>
        <dbReference type="ARBA" id="ARBA00004613"/>
    </source>
</evidence>
<feature type="domain" description="BPTI/Kunitz inhibitor" evidence="6">
    <location>
        <begin position="211"/>
        <end position="261"/>
    </location>
</feature>
<evidence type="ECO:0000313" key="8">
    <source>
        <dbReference type="Proteomes" id="UP000472272"/>
    </source>
</evidence>
<dbReference type="Ensembl" id="ENSPMRT00000028831.1">
    <property type="protein sequence ID" value="ENSPMRP00000027177.1"/>
    <property type="gene ID" value="ENSPMRG00000017522.1"/>
</dbReference>
<accession>A0A670JPZ2</accession>
<evidence type="ECO:0000259" key="6">
    <source>
        <dbReference type="PROSITE" id="PS50279"/>
    </source>
</evidence>
<evidence type="ECO:0000256" key="3">
    <source>
        <dbReference type="ARBA" id="ARBA00022690"/>
    </source>
</evidence>
<dbReference type="GeneTree" id="ENSGT00940000159917"/>
<dbReference type="GO" id="GO:0004867">
    <property type="term" value="F:serine-type endopeptidase inhibitor activity"/>
    <property type="evidence" value="ECO:0007669"/>
    <property type="project" value="UniProtKB-KW"/>
</dbReference>
<dbReference type="GO" id="GO:0005615">
    <property type="term" value="C:extracellular space"/>
    <property type="evidence" value="ECO:0007669"/>
    <property type="project" value="TreeGrafter"/>
</dbReference>